<dbReference type="InterPro" id="IPR050486">
    <property type="entry name" value="Mannose-1P_guanyltransferase"/>
</dbReference>
<evidence type="ECO:0000259" key="1">
    <source>
        <dbReference type="Pfam" id="PF00483"/>
    </source>
</evidence>
<reference evidence="2" key="1">
    <citation type="submission" date="2018-01" db="EMBL/GenBank/DDBJ databases">
        <authorList>
            <person name="Regsiter A."/>
            <person name="William W."/>
        </authorList>
    </citation>
    <scope>NUCLEOTIDE SEQUENCE</scope>
    <source>
        <strain evidence="2">TRIP AH-1</strain>
    </source>
</reference>
<name>A0A445N3Z5_9BACT</name>
<dbReference type="SUPFAM" id="SSF53448">
    <property type="entry name" value="Nucleotide-diphospho-sugar transferases"/>
    <property type="match status" value="1"/>
</dbReference>
<organism evidence="2">
    <name type="scientific">uncultured Desulfobacterium sp</name>
    <dbReference type="NCBI Taxonomy" id="201089"/>
    <lineage>
        <taxon>Bacteria</taxon>
        <taxon>Pseudomonadati</taxon>
        <taxon>Thermodesulfobacteriota</taxon>
        <taxon>Desulfobacteria</taxon>
        <taxon>Desulfobacterales</taxon>
        <taxon>Desulfobacteriaceae</taxon>
        <taxon>Desulfobacterium</taxon>
        <taxon>environmental samples</taxon>
    </lineage>
</organism>
<dbReference type="PANTHER" id="PTHR22572">
    <property type="entry name" value="SUGAR-1-PHOSPHATE GUANYL TRANSFERASE"/>
    <property type="match status" value="1"/>
</dbReference>
<dbReference type="EMBL" id="OJIN01000242">
    <property type="protein sequence ID" value="SPD76440.1"/>
    <property type="molecule type" value="Genomic_DNA"/>
</dbReference>
<proteinExistence type="predicted"/>
<dbReference type="InterPro" id="IPR005835">
    <property type="entry name" value="NTP_transferase_dom"/>
</dbReference>
<dbReference type="CDD" id="cd06422">
    <property type="entry name" value="NTP_transferase_like_1"/>
    <property type="match status" value="1"/>
</dbReference>
<dbReference type="InterPro" id="IPR029044">
    <property type="entry name" value="Nucleotide-diphossugar_trans"/>
</dbReference>
<feature type="domain" description="Nucleotidyl transferase" evidence="1">
    <location>
        <begin position="13"/>
        <end position="237"/>
    </location>
</feature>
<dbReference type="GO" id="GO:0016740">
    <property type="term" value="F:transferase activity"/>
    <property type="evidence" value="ECO:0007669"/>
    <property type="project" value="UniProtKB-KW"/>
</dbReference>
<gene>
    <name evidence="2" type="ORF">PITCH_A950001</name>
</gene>
<dbReference type="AlphaFoldDB" id="A0A445N3Z5"/>
<evidence type="ECO:0000313" key="2">
    <source>
        <dbReference type="EMBL" id="SPD76440.1"/>
    </source>
</evidence>
<dbReference type="Gene3D" id="3.90.550.10">
    <property type="entry name" value="Spore Coat Polysaccharide Biosynthesis Protein SpsA, Chain A"/>
    <property type="match status" value="1"/>
</dbReference>
<protein>
    <submittedName>
        <fullName evidence="2">Nucleotidyl transferase</fullName>
    </submittedName>
</protein>
<dbReference type="Pfam" id="PF00483">
    <property type="entry name" value="NTP_transferase"/>
    <property type="match status" value="1"/>
</dbReference>
<sequence>MKNYPEGILYIMKAMILAAGLGTRLRPLTSHTPKPLVPVGNRPVIDLTLEHLKRHGVYDVIVNAHHCHQELSEYLDGGRPFGMDIEVRVEPDILGTGGGMKNTEDFWDHHPFFVVNGDIITDINLTEALSCHLQSKNLVTLILHDYHEFNQIEIDDSRNIVDIGDRACSGRLAFSGIHIIEPELLDCIPEGVFYNIIDCYKQLIKSGRPVRAYVSEGHYWRDIGSIKSYLDANKEALRQNPFLFGPDLRMHGSVRLIDWAVIGEGACLEEDSEVRGSVLWKGVTVKKGIRIIDSVVTSHRQVEKDLIGETY</sequence>
<keyword evidence="2" id="KW-0808">Transferase</keyword>
<dbReference type="Gene3D" id="2.160.10.10">
    <property type="entry name" value="Hexapeptide repeat proteins"/>
    <property type="match status" value="1"/>
</dbReference>
<accession>A0A445N3Z5</accession>